<comment type="caution">
    <text evidence="10">Lacks conserved residue(s) required for the propagation of feature annotation.</text>
</comment>
<dbReference type="EMBL" id="DVOF01000031">
    <property type="protein sequence ID" value="HIV02140.1"/>
    <property type="molecule type" value="Genomic_DNA"/>
</dbReference>
<feature type="domain" description="Thymidylate kinase-like" evidence="11">
    <location>
        <begin position="7"/>
        <end position="180"/>
    </location>
</feature>
<dbReference type="InterPro" id="IPR018094">
    <property type="entry name" value="Thymidylate_kinase"/>
</dbReference>
<accession>A0A9D1SZ60</accession>
<dbReference type="GO" id="GO:0006227">
    <property type="term" value="P:dUDP biosynthetic process"/>
    <property type="evidence" value="ECO:0007669"/>
    <property type="project" value="TreeGrafter"/>
</dbReference>
<evidence type="ECO:0000259" key="11">
    <source>
        <dbReference type="Pfam" id="PF02223"/>
    </source>
</evidence>
<dbReference type="SUPFAM" id="SSF52540">
    <property type="entry name" value="P-loop containing nucleoside triphosphate hydrolases"/>
    <property type="match status" value="1"/>
</dbReference>
<keyword evidence="5 10" id="KW-0545">Nucleotide biosynthesis</keyword>
<keyword evidence="4 10" id="KW-0808">Transferase</keyword>
<keyword evidence="6 10" id="KW-0547">Nucleotide-binding</keyword>
<organism evidence="12 13">
    <name type="scientific">Candidatus Aphodoplasma excrementigallinarum</name>
    <dbReference type="NCBI Taxonomy" id="2840673"/>
    <lineage>
        <taxon>Bacteria</taxon>
        <taxon>Bacillati</taxon>
        <taxon>Bacillota</taxon>
        <taxon>Clostridia</taxon>
        <taxon>Eubacteriales</taxon>
        <taxon>Candidatus Aphodoplasma</taxon>
    </lineage>
</organism>
<evidence type="ECO:0000256" key="2">
    <source>
        <dbReference type="ARBA" id="ARBA00012980"/>
    </source>
</evidence>
<evidence type="ECO:0000313" key="12">
    <source>
        <dbReference type="EMBL" id="HIV02140.1"/>
    </source>
</evidence>
<evidence type="ECO:0000256" key="10">
    <source>
        <dbReference type="HAMAP-Rule" id="MF_00165"/>
    </source>
</evidence>
<dbReference type="InterPro" id="IPR027417">
    <property type="entry name" value="P-loop_NTPase"/>
</dbReference>
<dbReference type="GO" id="GO:0004798">
    <property type="term" value="F:dTMP kinase activity"/>
    <property type="evidence" value="ECO:0007669"/>
    <property type="project" value="UniProtKB-UniRule"/>
</dbReference>
<dbReference type="InterPro" id="IPR039430">
    <property type="entry name" value="Thymidylate_kin-like_dom"/>
</dbReference>
<dbReference type="GO" id="GO:0006233">
    <property type="term" value="P:dTDP biosynthetic process"/>
    <property type="evidence" value="ECO:0007669"/>
    <property type="project" value="InterPro"/>
</dbReference>
<comment type="similarity">
    <text evidence="1 10">Belongs to the thymidylate kinase family.</text>
</comment>
<comment type="caution">
    <text evidence="12">The sequence shown here is derived from an EMBL/GenBank/DDBJ whole genome shotgun (WGS) entry which is preliminary data.</text>
</comment>
<dbReference type="GO" id="GO:0006235">
    <property type="term" value="P:dTTP biosynthetic process"/>
    <property type="evidence" value="ECO:0007669"/>
    <property type="project" value="UniProtKB-UniRule"/>
</dbReference>
<evidence type="ECO:0000256" key="8">
    <source>
        <dbReference type="ARBA" id="ARBA00022840"/>
    </source>
</evidence>
<dbReference type="PANTHER" id="PTHR10344">
    <property type="entry name" value="THYMIDYLATE KINASE"/>
    <property type="match status" value="1"/>
</dbReference>
<dbReference type="Proteomes" id="UP000886743">
    <property type="component" value="Unassembled WGS sequence"/>
</dbReference>
<dbReference type="FunFam" id="3.40.50.300:FF:002288">
    <property type="entry name" value="Probable thymidylate kinase"/>
    <property type="match status" value="1"/>
</dbReference>
<dbReference type="Gene3D" id="3.40.50.300">
    <property type="entry name" value="P-loop containing nucleotide triphosphate hydrolases"/>
    <property type="match status" value="1"/>
</dbReference>
<dbReference type="HAMAP" id="MF_00165">
    <property type="entry name" value="Thymidylate_kinase"/>
    <property type="match status" value="1"/>
</dbReference>
<keyword evidence="8 10" id="KW-0067">ATP-binding</keyword>
<dbReference type="GO" id="GO:0005524">
    <property type="term" value="F:ATP binding"/>
    <property type="evidence" value="ECO:0007669"/>
    <property type="project" value="UniProtKB-UniRule"/>
</dbReference>
<comment type="catalytic activity">
    <reaction evidence="9 10">
        <text>dTMP + ATP = dTDP + ADP</text>
        <dbReference type="Rhea" id="RHEA:13517"/>
        <dbReference type="ChEBI" id="CHEBI:30616"/>
        <dbReference type="ChEBI" id="CHEBI:58369"/>
        <dbReference type="ChEBI" id="CHEBI:63528"/>
        <dbReference type="ChEBI" id="CHEBI:456216"/>
        <dbReference type="EC" id="2.7.4.9"/>
    </reaction>
</comment>
<dbReference type="Pfam" id="PF02223">
    <property type="entry name" value="Thymidylate_kin"/>
    <property type="match status" value="1"/>
</dbReference>
<evidence type="ECO:0000256" key="1">
    <source>
        <dbReference type="ARBA" id="ARBA00009776"/>
    </source>
</evidence>
<evidence type="ECO:0000313" key="13">
    <source>
        <dbReference type="Proteomes" id="UP000886743"/>
    </source>
</evidence>
<reference evidence="12" key="1">
    <citation type="submission" date="2020-10" db="EMBL/GenBank/DDBJ databases">
        <authorList>
            <person name="Gilroy R."/>
        </authorList>
    </citation>
    <scope>NUCLEOTIDE SEQUENCE</scope>
    <source>
        <strain evidence="12">4920</strain>
    </source>
</reference>
<dbReference type="EC" id="2.7.4.9" evidence="2 10"/>
<evidence type="ECO:0000256" key="7">
    <source>
        <dbReference type="ARBA" id="ARBA00022777"/>
    </source>
</evidence>
<proteinExistence type="inferred from homology"/>
<gene>
    <name evidence="10" type="primary">tmk</name>
    <name evidence="12" type="ORF">IAC74_01095</name>
</gene>
<keyword evidence="7 10" id="KW-0418">Kinase</keyword>
<evidence type="ECO:0000256" key="9">
    <source>
        <dbReference type="ARBA" id="ARBA00048743"/>
    </source>
</evidence>
<dbReference type="PANTHER" id="PTHR10344:SF4">
    <property type="entry name" value="UMP-CMP KINASE 2, MITOCHONDRIAL"/>
    <property type="match status" value="1"/>
</dbReference>
<evidence type="ECO:0000256" key="4">
    <source>
        <dbReference type="ARBA" id="ARBA00022679"/>
    </source>
</evidence>
<dbReference type="AlphaFoldDB" id="A0A9D1SZ60"/>
<comment type="function">
    <text evidence="10">Phosphorylation of dTMP to form dTDP in both de novo and salvage pathways of dTTP synthesis.</text>
</comment>
<evidence type="ECO:0000256" key="3">
    <source>
        <dbReference type="ARBA" id="ARBA00017144"/>
    </source>
</evidence>
<protein>
    <recommendedName>
        <fullName evidence="3 10">Thymidylate kinase</fullName>
        <ecNumber evidence="2 10">2.7.4.9</ecNumber>
    </recommendedName>
    <alternativeName>
        <fullName evidence="10">dTMP kinase</fullName>
    </alternativeName>
</protein>
<evidence type="ECO:0000256" key="6">
    <source>
        <dbReference type="ARBA" id="ARBA00022741"/>
    </source>
</evidence>
<dbReference type="GO" id="GO:0005829">
    <property type="term" value="C:cytosol"/>
    <property type="evidence" value="ECO:0007669"/>
    <property type="project" value="TreeGrafter"/>
</dbReference>
<dbReference type="CDD" id="cd01672">
    <property type="entry name" value="TMPK"/>
    <property type="match status" value="1"/>
</dbReference>
<sequence>MGRLIAIEGIDGSGKETQTRLLFARLAAEGWNPMAVSFPDYESEASCIVKMYLAGRFGERAEDVDAKTASTFFAIDRYVSYKTKWEQAYKAGRVILADRYVTSNMIHQAGKLATAAEKDEFLDWLCSFEYGVYGLPEPDAVIFLDVPPQVGAAITKSRKNKATGQAEKDIHERDEGHIQKSYDNAKYIAGKYGWQVVNCAPGGALRSVEDIGEEVYQIVRGKLGD</sequence>
<name>A0A9D1SZ60_9FIRM</name>
<evidence type="ECO:0000256" key="5">
    <source>
        <dbReference type="ARBA" id="ARBA00022727"/>
    </source>
</evidence>
<reference evidence="12" key="2">
    <citation type="journal article" date="2021" name="PeerJ">
        <title>Extensive microbial diversity within the chicken gut microbiome revealed by metagenomics and culture.</title>
        <authorList>
            <person name="Gilroy R."/>
            <person name="Ravi A."/>
            <person name="Getino M."/>
            <person name="Pursley I."/>
            <person name="Horton D.L."/>
            <person name="Alikhan N.F."/>
            <person name="Baker D."/>
            <person name="Gharbi K."/>
            <person name="Hall N."/>
            <person name="Watson M."/>
            <person name="Adriaenssens E.M."/>
            <person name="Foster-Nyarko E."/>
            <person name="Jarju S."/>
            <person name="Secka A."/>
            <person name="Antonio M."/>
            <person name="Oren A."/>
            <person name="Chaudhuri R.R."/>
            <person name="La Ragione R."/>
            <person name="Hildebrand F."/>
            <person name="Pallen M.J."/>
        </authorList>
    </citation>
    <scope>NUCLEOTIDE SEQUENCE</scope>
    <source>
        <strain evidence="12">4920</strain>
    </source>
</reference>